<accession>A0A5J5H0N4</accession>
<name>A0A5J5H0N4_9BACI</name>
<dbReference type="OrthoDB" id="9795624at2"/>
<protein>
    <recommendedName>
        <fullName evidence="3">PhoD-like phosphatase metallophosphatase domain-containing protein</fullName>
    </recommendedName>
</protein>
<dbReference type="RefSeq" id="WP_150442554.1">
    <property type="nucleotide sequence ID" value="NZ_VYKL01000046.1"/>
</dbReference>
<reference evidence="1 2" key="1">
    <citation type="submission" date="2019-09" db="EMBL/GenBank/DDBJ databases">
        <title>Whole genome sequences of isolates from the Mars Exploration Rovers.</title>
        <authorList>
            <person name="Seuylemezian A."/>
            <person name="Vaishampayan P."/>
        </authorList>
    </citation>
    <scope>NUCLEOTIDE SEQUENCE [LARGE SCALE GENOMIC DNA]</scope>
    <source>
        <strain evidence="1 2">MER_TA_151</strain>
    </source>
</reference>
<dbReference type="PANTHER" id="PTHR37031:SF2">
    <property type="entry name" value="PHOD-LIKE PHOSPHATASE METALLOPHOSPHATASE DOMAIN-CONTAINING PROTEIN"/>
    <property type="match status" value="1"/>
</dbReference>
<evidence type="ECO:0000313" key="1">
    <source>
        <dbReference type="EMBL" id="KAA9014196.1"/>
    </source>
</evidence>
<organism evidence="1 2">
    <name type="scientific">Niallia endozanthoxylica</name>
    <dbReference type="NCBI Taxonomy" id="2036016"/>
    <lineage>
        <taxon>Bacteria</taxon>
        <taxon>Bacillati</taxon>
        <taxon>Bacillota</taxon>
        <taxon>Bacilli</taxon>
        <taxon>Bacillales</taxon>
        <taxon>Bacillaceae</taxon>
        <taxon>Niallia</taxon>
    </lineage>
</organism>
<proteinExistence type="predicted"/>
<dbReference type="AlphaFoldDB" id="A0A5J5H0N4"/>
<sequence length="607" mass="70290">MGFSLPTVLTGPLIRRVEPTQIFIWIATSSRFRIHAELFLMKRNEGNWTEQYLHTHSNTETIQFGKRLFIVTPAQGPFPQDQLLGYNLFFNSHKESFHLGDLGWLSPNHSNSIVYGDLTYPTFFMNSSEKPCRLLYGSCRKLHGKGEDTLALGDDQISQQYDHIEDRPGSLFLLGDQIYADDVPDPIIRVISQLGEQLIGQKEQLEPLDSHLNDEPLRTSIHQINGRQFIMENLCHFTSSSAANHLIEFGEYAVMYLLAWSPALWESSYEQGLFESFEEALENNHIHLHFQAHHPFTKKQQQVIKQLKDRYNEQQELLTTIQYSLYKVRRLLANIPSYMIFDDHDITDDWNISSTWRKNVEQAPLGKHVVANGLSAYWAFQGWGNDPDAFGPEFISIMNNYFHGLRKGDMHNYHNHWIELLWKEQQWHFITPTIPTAVVLDTRTKRDYALQPKPVSLGRIIEDTPQPPQLINQREWQQVTKQLYDSGWRAGRPLIVVSAPPVYGMGLIETFLHDYVYPLRLLGMKTQTTFDFEAWKYNGRGFTNFLEQAANWGPSECIILSGDVHYGSSVFSTVTFSDSRELKVKQFTELPNEKAHGFSREMRVRSN</sequence>
<comment type="caution">
    <text evidence="1">The sequence shown here is derived from an EMBL/GenBank/DDBJ whole genome shotgun (WGS) entry which is preliminary data.</text>
</comment>
<dbReference type="PANTHER" id="PTHR37031">
    <property type="entry name" value="METALLOPHOSPHATASE BINDING DOMAIN PROTEIN"/>
    <property type="match status" value="1"/>
</dbReference>
<keyword evidence="2" id="KW-1185">Reference proteome</keyword>
<evidence type="ECO:0008006" key="3">
    <source>
        <dbReference type="Google" id="ProtNLM"/>
    </source>
</evidence>
<gene>
    <name evidence="1" type="ORF">F4V44_24075</name>
</gene>
<dbReference type="EMBL" id="VYKL01000046">
    <property type="protein sequence ID" value="KAA9014196.1"/>
    <property type="molecule type" value="Genomic_DNA"/>
</dbReference>
<dbReference type="Gene3D" id="3.60.21.70">
    <property type="entry name" value="PhoD-like phosphatase"/>
    <property type="match status" value="1"/>
</dbReference>
<dbReference type="Proteomes" id="UP000326671">
    <property type="component" value="Unassembled WGS sequence"/>
</dbReference>
<dbReference type="InterPro" id="IPR038607">
    <property type="entry name" value="PhoD-like_sf"/>
</dbReference>
<evidence type="ECO:0000313" key="2">
    <source>
        <dbReference type="Proteomes" id="UP000326671"/>
    </source>
</evidence>